<keyword evidence="12" id="KW-0969">Cilium</keyword>
<protein>
    <recommendedName>
        <fullName evidence="4 10">Flagellar motor switch protein FliM</fullName>
    </recommendedName>
</protein>
<dbReference type="Pfam" id="PF02154">
    <property type="entry name" value="FliM"/>
    <property type="match status" value="1"/>
</dbReference>
<dbReference type="EMBL" id="JACRTK010000001">
    <property type="protein sequence ID" value="MBC8590330.1"/>
    <property type="molecule type" value="Genomic_DNA"/>
</dbReference>
<comment type="subcellular location">
    <subcellularLocation>
        <location evidence="1">Bacterial flagellum basal body</location>
    </subcellularLocation>
    <subcellularLocation>
        <location evidence="2">Cell membrane</location>
        <topology evidence="2">Peripheral membrane protein</topology>
    </subcellularLocation>
</comment>
<accession>A0A926EXI5</accession>
<evidence type="ECO:0000256" key="4">
    <source>
        <dbReference type="ARBA" id="ARBA00021898"/>
    </source>
</evidence>
<feature type="domain" description="Flagellar motor switch protein FliN-like C-terminal" evidence="11">
    <location>
        <begin position="256"/>
        <end position="326"/>
    </location>
</feature>
<dbReference type="CDD" id="cd17908">
    <property type="entry name" value="FliM"/>
    <property type="match status" value="1"/>
</dbReference>
<proteinExistence type="inferred from homology"/>
<evidence type="ECO:0000256" key="1">
    <source>
        <dbReference type="ARBA" id="ARBA00004117"/>
    </source>
</evidence>
<keyword evidence="12" id="KW-0282">Flagellum</keyword>
<dbReference type="Pfam" id="PF01052">
    <property type="entry name" value="FliMN_C"/>
    <property type="match status" value="1"/>
</dbReference>
<keyword evidence="6" id="KW-0145">Chemotaxis</keyword>
<keyword evidence="9" id="KW-0975">Bacterial flagellum</keyword>
<dbReference type="GO" id="GO:0050918">
    <property type="term" value="P:positive chemotaxis"/>
    <property type="evidence" value="ECO:0007669"/>
    <property type="project" value="TreeGrafter"/>
</dbReference>
<evidence type="ECO:0000259" key="11">
    <source>
        <dbReference type="Pfam" id="PF01052"/>
    </source>
</evidence>
<evidence type="ECO:0000313" key="13">
    <source>
        <dbReference type="Proteomes" id="UP000601522"/>
    </source>
</evidence>
<evidence type="ECO:0000256" key="9">
    <source>
        <dbReference type="ARBA" id="ARBA00023143"/>
    </source>
</evidence>
<dbReference type="PANTHER" id="PTHR30034:SF6">
    <property type="entry name" value="YOP PROTEINS TRANSLOCATION PROTEIN Q"/>
    <property type="match status" value="1"/>
</dbReference>
<name>A0A926EXI5_9FIRM</name>
<dbReference type="Proteomes" id="UP000601522">
    <property type="component" value="Unassembled WGS sequence"/>
</dbReference>
<dbReference type="AlphaFoldDB" id="A0A926EXI5"/>
<sequence>MDQVLSQQEIDALLNALNTGELDPDSIKEEEEKDKIKPYDFRRPIKLSKEYVNTLHMIFENFSKITGNVLSSKLRANVNITVGAIEQVSYDEFIRSISRSTLMGIFSTNELSGTQIVEINPHLCTQIVELMCGGSESKDAAYELGKEKFTDIELSILEEILESVLNSFESAWSEVIDLKTEIESIDTNPQMVQNMSPNEPVVLISFLVEIFKNKSFMNICIPYVSFEHILDKLSFKNWFDFEKETGSNDRKSIESNLMNAMVDLEVSLGRSIITIEDFLQLELGDIIQLDMKTTDPLKLYIEDQLHYLVKPGVVNKKLAVEILQFIEEEGE</sequence>
<keyword evidence="8" id="KW-0472">Membrane</keyword>
<dbReference type="Gene3D" id="2.30.330.10">
    <property type="entry name" value="SpoA-like"/>
    <property type="match status" value="1"/>
</dbReference>
<comment type="similarity">
    <text evidence="3">Belongs to the FliM family.</text>
</comment>
<evidence type="ECO:0000256" key="10">
    <source>
        <dbReference type="NCBIfam" id="TIGR01397"/>
    </source>
</evidence>
<dbReference type="PIRSF" id="PIRSF002888">
    <property type="entry name" value="FliM"/>
    <property type="match status" value="1"/>
</dbReference>
<dbReference type="InterPro" id="IPR028976">
    <property type="entry name" value="CheC-like_sf"/>
</dbReference>
<dbReference type="SUPFAM" id="SSF103039">
    <property type="entry name" value="CheC-like"/>
    <property type="match status" value="1"/>
</dbReference>
<dbReference type="Gene3D" id="3.40.1550.10">
    <property type="entry name" value="CheC-like"/>
    <property type="match status" value="1"/>
</dbReference>
<evidence type="ECO:0000313" key="12">
    <source>
        <dbReference type="EMBL" id="MBC8590330.1"/>
    </source>
</evidence>
<keyword evidence="13" id="KW-1185">Reference proteome</keyword>
<dbReference type="GO" id="GO:0005886">
    <property type="term" value="C:plasma membrane"/>
    <property type="evidence" value="ECO:0007669"/>
    <property type="project" value="UniProtKB-SubCell"/>
</dbReference>
<dbReference type="InterPro" id="IPR036429">
    <property type="entry name" value="SpoA-like_sf"/>
</dbReference>
<reference evidence="12 13" key="1">
    <citation type="submission" date="2020-08" db="EMBL/GenBank/DDBJ databases">
        <title>Genome public.</title>
        <authorList>
            <person name="Liu C."/>
            <person name="Sun Q."/>
        </authorList>
    </citation>
    <scope>NUCLEOTIDE SEQUENCE [LARGE SCALE GENOMIC DNA]</scope>
    <source>
        <strain evidence="12 13">NSJ-26</strain>
    </source>
</reference>
<dbReference type="RefSeq" id="WP_249323147.1">
    <property type="nucleotide sequence ID" value="NZ_JACRTK010000001.1"/>
</dbReference>
<organism evidence="12 13">
    <name type="scientific">Wansuia hejianensis</name>
    <dbReference type="NCBI Taxonomy" id="2763667"/>
    <lineage>
        <taxon>Bacteria</taxon>
        <taxon>Bacillati</taxon>
        <taxon>Bacillota</taxon>
        <taxon>Clostridia</taxon>
        <taxon>Lachnospirales</taxon>
        <taxon>Lachnospiraceae</taxon>
        <taxon>Wansuia</taxon>
    </lineage>
</organism>
<dbReference type="GO" id="GO:0003774">
    <property type="term" value="F:cytoskeletal motor activity"/>
    <property type="evidence" value="ECO:0007669"/>
    <property type="project" value="InterPro"/>
</dbReference>
<evidence type="ECO:0000256" key="8">
    <source>
        <dbReference type="ARBA" id="ARBA00023136"/>
    </source>
</evidence>
<evidence type="ECO:0000256" key="2">
    <source>
        <dbReference type="ARBA" id="ARBA00004202"/>
    </source>
</evidence>
<dbReference type="NCBIfam" id="TIGR01397">
    <property type="entry name" value="fliM_switch"/>
    <property type="match status" value="1"/>
</dbReference>
<comment type="caution">
    <text evidence="12">The sequence shown here is derived from an EMBL/GenBank/DDBJ whole genome shotgun (WGS) entry which is preliminary data.</text>
</comment>
<dbReference type="GO" id="GO:0071978">
    <property type="term" value="P:bacterial-type flagellum-dependent swarming motility"/>
    <property type="evidence" value="ECO:0007669"/>
    <property type="project" value="TreeGrafter"/>
</dbReference>
<evidence type="ECO:0000256" key="7">
    <source>
        <dbReference type="ARBA" id="ARBA00022779"/>
    </source>
</evidence>
<evidence type="ECO:0000256" key="5">
    <source>
        <dbReference type="ARBA" id="ARBA00022475"/>
    </source>
</evidence>
<dbReference type="GO" id="GO:0009425">
    <property type="term" value="C:bacterial-type flagellum basal body"/>
    <property type="evidence" value="ECO:0007669"/>
    <property type="project" value="UniProtKB-SubCell"/>
</dbReference>
<dbReference type="InterPro" id="IPR001543">
    <property type="entry name" value="FliN-like_C"/>
</dbReference>
<evidence type="ECO:0000256" key="6">
    <source>
        <dbReference type="ARBA" id="ARBA00022500"/>
    </source>
</evidence>
<evidence type="ECO:0000256" key="3">
    <source>
        <dbReference type="ARBA" id="ARBA00011049"/>
    </source>
</evidence>
<keyword evidence="7" id="KW-0283">Flagellar rotation</keyword>
<dbReference type="SUPFAM" id="SSF101801">
    <property type="entry name" value="Surface presentation of antigens (SPOA)"/>
    <property type="match status" value="1"/>
</dbReference>
<dbReference type="PANTHER" id="PTHR30034">
    <property type="entry name" value="FLAGELLAR MOTOR SWITCH PROTEIN FLIM"/>
    <property type="match status" value="1"/>
</dbReference>
<dbReference type="PRINTS" id="PR00955">
    <property type="entry name" value="FLGMOTORFLIM"/>
</dbReference>
<keyword evidence="12" id="KW-0966">Cell projection</keyword>
<keyword evidence="5" id="KW-1003">Cell membrane</keyword>
<dbReference type="InterPro" id="IPR001689">
    <property type="entry name" value="Flag_FliM"/>
</dbReference>
<gene>
    <name evidence="12" type="primary">fliM</name>
    <name evidence="12" type="ORF">H8689_04130</name>
</gene>